<dbReference type="PROSITE" id="PS51257">
    <property type="entry name" value="PROKAR_LIPOPROTEIN"/>
    <property type="match status" value="1"/>
</dbReference>
<protein>
    <recommendedName>
        <fullName evidence="2">DUF4156 domain-containing protein</fullName>
    </recommendedName>
</protein>
<dbReference type="Pfam" id="PF13698">
    <property type="entry name" value="DUF4156"/>
    <property type="match status" value="1"/>
</dbReference>
<reference evidence="1" key="1">
    <citation type="journal article" date="2015" name="Nature">
        <title>Complex archaea that bridge the gap between prokaryotes and eukaryotes.</title>
        <authorList>
            <person name="Spang A."/>
            <person name="Saw J.H."/>
            <person name="Jorgensen S.L."/>
            <person name="Zaremba-Niedzwiedzka K."/>
            <person name="Martijn J."/>
            <person name="Lind A.E."/>
            <person name="van Eijk R."/>
            <person name="Schleper C."/>
            <person name="Guy L."/>
            <person name="Ettema T.J."/>
        </authorList>
    </citation>
    <scope>NUCLEOTIDE SEQUENCE</scope>
</reference>
<name>A0A0F9Z5S3_9ZZZZ</name>
<dbReference type="EMBL" id="LAZR01000001">
    <property type="protein sequence ID" value="KKO12634.1"/>
    <property type="molecule type" value="Genomic_DNA"/>
</dbReference>
<evidence type="ECO:0000313" key="1">
    <source>
        <dbReference type="EMBL" id="KKO12634.1"/>
    </source>
</evidence>
<organism evidence="1">
    <name type="scientific">marine sediment metagenome</name>
    <dbReference type="NCBI Taxonomy" id="412755"/>
    <lineage>
        <taxon>unclassified sequences</taxon>
        <taxon>metagenomes</taxon>
        <taxon>ecological metagenomes</taxon>
    </lineage>
</organism>
<comment type="caution">
    <text evidence="1">The sequence shown here is derived from an EMBL/GenBank/DDBJ whole genome shotgun (WGS) entry which is preliminary data.</text>
</comment>
<dbReference type="AlphaFoldDB" id="A0A0F9Z5S3"/>
<dbReference type="InterPro" id="IPR025294">
    <property type="entry name" value="DUF4156"/>
</dbReference>
<gene>
    <name evidence="1" type="ORF">LCGC14_0006490</name>
</gene>
<proteinExistence type="predicted"/>
<accession>A0A0F9Z5S3</accession>
<sequence length="115" mass="12551">MHHSIIRSIFKYRRLPMLCALPLILAACGNSWVQVTPEGERVSLATAAEINNCRRIGAANVNALDSIGFVNRGANRLQDELVNLARNEAGEAGGNRVVPESTINEGRQTFGIYQC</sequence>
<evidence type="ECO:0008006" key="2">
    <source>
        <dbReference type="Google" id="ProtNLM"/>
    </source>
</evidence>